<dbReference type="AlphaFoldDB" id="A0AAN9ZGU5"/>
<feature type="region of interest" description="Disordered" evidence="7">
    <location>
        <begin position="741"/>
        <end position="761"/>
    </location>
</feature>
<dbReference type="SUPFAM" id="SSF52058">
    <property type="entry name" value="L domain-like"/>
    <property type="match status" value="1"/>
</dbReference>
<evidence type="ECO:0000256" key="4">
    <source>
        <dbReference type="ARBA" id="ARBA00022729"/>
    </source>
</evidence>
<comment type="subcellular location">
    <subcellularLocation>
        <location evidence="1">Membrane</location>
        <topology evidence="1">Single-pass membrane protein</topology>
    </subcellularLocation>
</comment>
<feature type="domain" description="TIR" evidence="9">
    <location>
        <begin position="586"/>
        <end position="726"/>
    </location>
</feature>
<accession>A0AAN9ZGU5</accession>
<dbReference type="PANTHER" id="PTHR24365:SF541">
    <property type="entry name" value="PROTEIN TOLL-RELATED"/>
    <property type="match status" value="1"/>
</dbReference>
<comment type="caution">
    <text evidence="10">The sequence shown here is derived from an EMBL/GenBank/DDBJ whole genome shotgun (WGS) entry which is preliminary data.</text>
</comment>
<dbReference type="GO" id="GO:0005886">
    <property type="term" value="C:plasma membrane"/>
    <property type="evidence" value="ECO:0007669"/>
    <property type="project" value="TreeGrafter"/>
</dbReference>
<dbReference type="EMBL" id="JAZDUA010000012">
    <property type="protein sequence ID" value="KAK7873507.1"/>
    <property type="molecule type" value="Genomic_DNA"/>
</dbReference>
<feature type="chain" id="PRO_5042986434" description="TIR domain-containing protein" evidence="8">
    <location>
        <begin position="27"/>
        <end position="774"/>
    </location>
</feature>
<keyword evidence="6" id="KW-0472">Membrane</keyword>
<sequence length="774" mass="89902">MFSAISAVYAFVITIVVAPLSKLVSAAPPTYEYELLESYRLCLADDRGGIYWLEQDVPGISCKYIWTNGTREVFCEYTNGGDYVRTTYQLDPNVTFPPPRRANCHLARWVWVKNEDTLEVFSADLDNSVKHLPTLIRAPRRYLDWRYWVSETSPVRITLEQVSFSRGLPSLSDFGSLWSFSLTRSPEFFHANNTSVLAELPSTVEEISFARNNLNTVDFFNSVTFPSLKRLDLSHNILTYHQNFDLLKTAAPFLEELDLSHNALLLVSNPLWKLCVQLHRLDVSFNRISGSSWSFNPQNYTTSLKFLNISHYKGYRSQQRFFTFGFAFPHLQTLDVSYSKPEDKRNIWKLSGAKLKKLYASGYDNVQIIGKENLEYVRMKMVNGSFPILINCSIKQLDLSNSKIRLMSNLGLNNTTVKYLDLSMNEISQWATENIFETEGEPWVNHVNFSHNKIHFMSPSMLLSLQALKTLDLRENPLECNNCTIYYFQTWLKKYTEKFFSLNNSYLAPHCGSPIEKRHVLILDDDYYQQKCFSNTPLLTGSSLGGVCLLLIAQGFVFYHFRQKIIFIYHMYRLRIRQSSEDPKNCTHDVFICYSSSDRAFVMNILAPFIEDGPEKYKAYIHERAFTLGCNIDTNIVEAIEKSRRSLLVVSQAFLASEFCKKEYDMVTHRAFESNHAYMVILRFGPLRKESLPRPLRLYMSTKTYLEWPDDPSQLDALEVRKRLVKALGRSLYEQEQKQTCQEQTKEKHQPEKNEATHRLTECFSYRSQDPLYT</sequence>
<dbReference type="GO" id="GO:0038023">
    <property type="term" value="F:signaling receptor activity"/>
    <property type="evidence" value="ECO:0007669"/>
    <property type="project" value="TreeGrafter"/>
</dbReference>
<dbReference type="Gene3D" id="3.40.50.10140">
    <property type="entry name" value="Toll/interleukin-1 receptor homology (TIR) domain"/>
    <property type="match status" value="1"/>
</dbReference>
<reference evidence="10 11" key="1">
    <citation type="submission" date="2024-03" db="EMBL/GenBank/DDBJ databases">
        <title>The genome assembly and annotation of the cricket Gryllus longicercus Weissman &amp; Gray.</title>
        <authorList>
            <person name="Szrajer S."/>
            <person name="Gray D."/>
            <person name="Ylla G."/>
        </authorList>
    </citation>
    <scope>NUCLEOTIDE SEQUENCE [LARGE SCALE GENOMIC DNA]</scope>
    <source>
        <strain evidence="10">DAG 2021-001</strain>
        <tissue evidence="10">Whole body minus gut</tissue>
    </source>
</reference>
<dbReference type="InterPro" id="IPR032675">
    <property type="entry name" value="LRR_dom_sf"/>
</dbReference>
<gene>
    <name evidence="10" type="ORF">R5R35_008770</name>
</gene>
<dbReference type="GO" id="GO:0007165">
    <property type="term" value="P:signal transduction"/>
    <property type="evidence" value="ECO:0007669"/>
    <property type="project" value="InterPro"/>
</dbReference>
<dbReference type="InterPro" id="IPR000157">
    <property type="entry name" value="TIR_dom"/>
</dbReference>
<protein>
    <recommendedName>
        <fullName evidence="9">TIR domain-containing protein</fullName>
    </recommendedName>
</protein>
<evidence type="ECO:0000313" key="11">
    <source>
        <dbReference type="Proteomes" id="UP001378592"/>
    </source>
</evidence>
<dbReference type="Pfam" id="PF13516">
    <property type="entry name" value="LRR_6"/>
    <property type="match status" value="1"/>
</dbReference>
<feature type="compositionally biased region" description="Basic and acidic residues" evidence="7">
    <location>
        <begin position="744"/>
        <end position="761"/>
    </location>
</feature>
<evidence type="ECO:0000256" key="8">
    <source>
        <dbReference type="SAM" id="SignalP"/>
    </source>
</evidence>
<proteinExistence type="inferred from homology"/>
<comment type="similarity">
    <text evidence="2">Belongs to the Toll-like receptor family.</text>
</comment>
<evidence type="ECO:0000256" key="2">
    <source>
        <dbReference type="ARBA" id="ARBA00009634"/>
    </source>
</evidence>
<dbReference type="PROSITE" id="PS51450">
    <property type="entry name" value="LRR"/>
    <property type="match status" value="1"/>
</dbReference>
<evidence type="ECO:0000256" key="7">
    <source>
        <dbReference type="SAM" id="MobiDB-lite"/>
    </source>
</evidence>
<feature type="signal peptide" evidence="8">
    <location>
        <begin position="1"/>
        <end position="26"/>
    </location>
</feature>
<evidence type="ECO:0000256" key="1">
    <source>
        <dbReference type="ARBA" id="ARBA00004167"/>
    </source>
</evidence>
<dbReference type="SMART" id="SM00255">
    <property type="entry name" value="TIR"/>
    <property type="match status" value="1"/>
</dbReference>
<keyword evidence="4 8" id="KW-0732">Signal</keyword>
<name>A0AAN9ZGU5_9ORTH</name>
<keyword evidence="11" id="KW-1185">Reference proteome</keyword>
<dbReference type="InterPro" id="IPR035897">
    <property type="entry name" value="Toll_tir_struct_dom_sf"/>
</dbReference>
<keyword evidence="5" id="KW-1133">Transmembrane helix</keyword>
<evidence type="ECO:0000259" key="9">
    <source>
        <dbReference type="PROSITE" id="PS50104"/>
    </source>
</evidence>
<dbReference type="SUPFAM" id="SSF52200">
    <property type="entry name" value="Toll/Interleukin receptor TIR domain"/>
    <property type="match status" value="1"/>
</dbReference>
<dbReference type="Gene3D" id="3.80.10.10">
    <property type="entry name" value="Ribonuclease Inhibitor"/>
    <property type="match status" value="2"/>
</dbReference>
<dbReference type="PROSITE" id="PS50104">
    <property type="entry name" value="TIR"/>
    <property type="match status" value="1"/>
</dbReference>
<keyword evidence="3" id="KW-0812">Transmembrane</keyword>
<evidence type="ECO:0000313" key="10">
    <source>
        <dbReference type="EMBL" id="KAK7873507.1"/>
    </source>
</evidence>
<dbReference type="Proteomes" id="UP001378592">
    <property type="component" value="Unassembled WGS sequence"/>
</dbReference>
<evidence type="ECO:0000256" key="3">
    <source>
        <dbReference type="ARBA" id="ARBA00022692"/>
    </source>
</evidence>
<dbReference type="PANTHER" id="PTHR24365">
    <property type="entry name" value="TOLL-LIKE RECEPTOR"/>
    <property type="match status" value="1"/>
</dbReference>
<evidence type="ECO:0000256" key="6">
    <source>
        <dbReference type="ARBA" id="ARBA00023136"/>
    </source>
</evidence>
<dbReference type="InterPro" id="IPR001611">
    <property type="entry name" value="Leu-rich_rpt"/>
</dbReference>
<dbReference type="Pfam" id="PF13676">
    <property type="entry name" value="TIR_2"/>
    <property type="match status" value="1"/>
</dbReference>
<evidence type="ECO:0000256" key="5">
    <source>
        <dbReference type="ARBA" id="ARBA00022989"/>
    </source>
</evidence>
<organism evidence="10 11">
    <name type="scientific">Gryllus longicercus</name>
    <dbReference type="NCBI Taxonomy" id="2509291"/>
    <lineage>
        <taxon>Eukaryota</taxon>
        <taxon>Metazoa</taxon>
        <taxon>Ecdysozoa</taxon>
        <taxon>Arthropoda</taxon>
        <taxon>Hexapoda</taxon>
        <taxon>Insecta</taxon>
        <taxon>Pterygota</taxon>
        <taxon>Neoptera</taxon>
        <taxon>Polyneoptera</taxon>
        <taxon>Orthoptera</taxon>
        <taxon>Ensifera</taxon>
        <taxon>Gryllidea</taxon>
        <taxon>Grylloidea</taxon>
        <taxon>Gryllidae</taxon>
        <taxon>Gryllinae</taxon>
        <taxon>Gryllus</taxon>
    </lineage>
</organism>